<dbReference type="Gene3D" id="1.10.3910.10">
    <property type="entry name" value="SP0561-like"/>
    <property type="match status" value="1"/>
</dbReference>
<feature type="domain" description="DUF1858" evidence="1">
    <location>
        <begin position="8"/>
        <end position="60"/>
    </location>
</feature>
<evidence type="ECO:0000313" key="2">
    <source>
        <dbReference type="EMBL" id="MBB6408882.1"/>
    </source>
</evidence>
<dbReference type="AlphaFoldDB" id="A0A841PF89"/>
<accession>A0A841PF89</accession>
<dbReference type="PANTHER" id="PTHR39341">
    <property type="entry name" value="BSL7085 PROTEIN"/>
    <property type="match status" value="1"/>
</dbReference>
<dbReference type="Proteomes" id="UP000556329">
    <property type="component" value="Unassembled WGS sequence"/>
</dbReference>
<proteinExistence type="predicted"/>
<evidence type="ECO:0000259" key="1">
    <source>
        <dbReference type="Pfam" id="PF08984"/>
    </source>
</evidence>
<name>A0A841PF89_9HYPH</name>
<organism evidence="2 3">
    <name type="scientific">Mesorhizobium sangaii</name>
    <dbReference type="NCBI Taxonomy" id="505389"/>
    <lineage>
        <taxon>Bacteria</taxon>
        <taxon>Pseudomonadati</taxon>
        <taxon>Pseudomonadota</taxon>
        <taxon>Alphaproteobacteria</taxon>
        <taxon>Hyphomicrobiales</taxon>
        <taxon>Phyllobacteriaceae</taxon>
        <taxon>Mesorhizobium</taxon>
    </lineage>
</organism>
<dbReference type="InterPro" id="IPR038062">
    <property type="entry name" value="ScdA-like_N_sf"/>
</dbReference>
<dbReference type="RefSeq" id="WP_343068083.1">
    <property type="nucleotide sequence ID" value="NZ_JACHEF010000001.1"/>
</dbReference>
<protein>
    <submittedName>
        <fullName evidence="2">Hybrid cluster-associated redox disulfide protein</fullName>
    </submittedName>
</protein>
<comment type="caution">
    <text evidence="2">The sequence shown here is derived from an EMBL/GenBank/DDBJ whole genome shotgun (WGS) entry which is preliminary data.</text>
</comment>
<sequence>MKELSSIGRDMIVDEIMRKWPATVAVMLSYRMLCVGCPIGTFHTVAEACREHRIDEARFILDLESAVRGER</sequence>
<dbReference type="EMBL" id="JACHEF010000001">
    <property type="protein sequence ID" value="MBB6408882.1"/>
    <property type="molecule type" value="Genomic_DNA"/>
</dbReference>
<evidence type="ECO:0000313" key="3">
    <source>
        <dbReference type="Proteomes" id="UP000556329"/>
    </source>
</evidence>
<dbReference type="Pfam" id="PF08984">
    <property type="entry name" value="DUF1858"/>
    <property type="match status" value="1"/>
</dbReference>
<dbReference type="PANTHER" id="PTHR39341:SF1">
    <property type="entry name" value="DUF1858 DOMAIN-CONTAINING PROTEIN"/>
    <property type="match status" value="1"/>
</dbReference>
<dbReference type="NCBIfam" id="TIGR03980">
    <property type="entry name" value="prismane_assoc"/>
    <property type="match status" value="1"/>
</dbReference>
<reference evidence="2 3" key="1">
    <citation type="submission" date="2020-08" db="EMBL/GenBank/DDBJ databases">
        <title>Genomic Encyclopedia of Type Strains, Phase IV (KMG-IV): sequencing the most valuable type-strain genomes for metagenomic binning, comparative biology and taxonomic classification.</title>
        <authorList>
            <person name="Goeker M."/>
        </authorList>
    </citation>
    <scope>NUCLEOTIDE SEQUENCE [LARGE SCALE GENOMIC DNA]</scope>
    <source>
        <strain evidence="2 3">DSM 100039</strain>
    </source>
</reference>
<dbReference type="InterPro" id="IPR015077">
    <property type="entry name" value="DUF1858"/>
</dbReference>
<dbReference type="InterPro" id="IPR023883">
    <property type="entry name" value="CHP03980_redox-disulphide"/>
</dbReference>
<keyword evidence="3" id="KW-1185">Reference proteome</keyword>
<gene>
    <name evidence="2" type="ORF">HNQ71_001526</name>
</gene>
<dbReference type="SUPFAM" id="SSF140683">
    <property type="entry name" value="SP0561-like"/>
    <property type="match status" value="1"/>
</dbReference>